<evidence type="ECO:0000313" key="2">
    <source>
        <dbReference type="Proteomes" id="UP000772434"/>
    </source>
</evidence>
<proteinExistence type="predicted"/>
<keyword evidence="2" id="KW-1185">Reference proteome</keyword>
<protein>
    <submittedName>
        <fullName evidence="1">Uncharacterized protein</fullName>
    </submittedName>
</protein>
<organism evidence="1 2">
    <name type="scientific">Rhodocollybia butyracea</name>
    <dbReference type="NCBI Taxonomy" id="206335"/>
    <lineage>
        <taxon>Eukaryota</taxon>
        <taxon>Fungi</taxon>
        <taxon>Dikarya</taxon>
        <taxon>Basidiomycota</taxon>
        <taxon>Agaricomycotina</taxon>
        <taxon>Agaricomycetes</taxon>
        <taxon>Agaricomycetidae</taxon>
        <taxon>Agaricales</taxon>
        <taxon>Marasmiineae</taxon>
        <taxon>Omphalotaceae</taxon>
        <taxon>Rhodocollybia</taxon>
    </lineage>
</organism>
<reference evidence="1" key="1">
    <citation type="submission" date="2020-11" db="EMBL/GenBank/DDBJ databases">
        <authorList>
            <consortium name="DOE Joint Genome Institute"/>
            <person name="Ahrendt S."/>
            <person name="Riley R."/>
            <person name="Andreopoulos W."/>
            <person name="Labutti K."/>
            <person name="Pangilinan J."/>
            <person name="Ruiz-Duenas F.J."/>
            <person name="Barrasa J.M."/>
            <person name="Sanchez-Garcia M."/>
            <person name="Camarero S."/>
            <person name="Miyauchi S."/>
            <person name="Serrano A."/>
            <person name="Linde D."/>
            <person name="Babiker R."/>
            <person name="Drula E."/>
            <person name="Ayuso-Fernandez I."/>
            <person name="Pacheco R."/>
            <person name="Padilla G."/>
            <person name="Ferreira P."/>
            <person name="Barriuso J."/>
            <person name="Kellner H."/>
            <person name="Castanera R."/>
            <person name="Alfaro M."/>
            <person name="Ramirez L."/>
            <person name="Pisabarro A.G."/>
            <person name="Kuo A."/>
            <person name="Tritt A."/>
            <person name="Lipzen A."/>
            <person name="He G."/>
            <person name="Yan M."/>
            <person name="Ng V."/>
            <person name="Cullen D."/>
            <person name="Martin F."/>
            <person name="Rosso M.-N."/>
            <person name="Henrissat B."/>
            <person name="Hibbett D."/>
            <person name="Martinez A.T."/>
            <person name="Grigoriev I.V."/>
        </authorList>
    </citation>
    <scope>NUCLEOTIDE SEQUENCE</scope>
    <source>
        <strain evidence="1">AH 40177</strain>
    </source>
</reference>
<evidence type="ECO:0000313" key="1">
    <source>
        <dbReference type="EMBL" id="KAF9072226.1"/>
    </source>
</evidence>
<dbReference type="OrthoDB" id="10254720at2759"/>
<dbReference type="EMBL" id="JADNRY010000025">
    <property type="protein sequence ID" value="KAF9072226.1"/>
    <property type="molecule type" value="Genomic_DNA"/>
</dbReference>
<sequence length="223" mass="25062">MAFELRARPSENGSVQAPAGRRPPLIILRASLSSGVQTFNLDIEDTEEVVERFLEHTKAVGKGVQGLRAIFGRVREARIEMSKAEHLLSYSLISLITSKPLASSGQSPHIRGTMEDERGRGRSFTDGIRLWLIEWAEIEAQIQGEGMYERRRSMALQKTAETLQVVADLYDDHTTPHPHRSSIILKLLRLEIAFFNTFFRTTPAVDLRTRAIDISALSAQHRG</sequence>
<name>A0A9P5UAN4_9AGAR</name>
<accession>A0A9P5UAN4</accession>
<gene>
    <name evidence="1" type="ORF">BDP27DRAFT_1418148</name>
</gene>
<dbReference type="AlphaFoldDB" id="A0A9P5UAN4"/>
<dbReference type="Proteomes" id="UP000772434">
    <property type="component" value="Unassembled WGS sequence"/>
</dbReference>
<comment type="caution">
    <text evidence="1">The sequence shown here is derived from an EMBL/GenBank/DDBJ whole genome shotgun (WGS) entry which is preliminary data.</text>
</comment>